<dbReference type="Proteomes" id="UP001141950">
    <property type="component" value="Unassembled WGS sequence"/>
</dbReference>
<accession>A0A9X2SA81</accession>
<dbReference type="SUPFAM" id="SSF53335">
    <property type="entry name" value="S-adenosyl-L-methionine-dependent methyltransferases"/>
    <property type="match status" value="1"/>
</dbReference>
<comment type="caution">
    <text evidence="3">The sequence shown here is derived from an EMBL/GenBank/DDBJ whole genome shotgun (WGS) entry which is preliminary data.</text>
</comment>
<dbReference type="GO" id="GO:0008168">
    <property type="term" value="F:methyltransferase activity"/>
    <property type="evidence" value="ECO:0007669"/>
    <property type="project" value="UniProtKB-KW"/>
</dbReference>
<proteinExistence type="predicted"/>
<evidence type="ECO:0000313" key="3">
    <source>
        <dbReference type="EMBL" id="MCR2805790.1"/>
    </source>
</evidence>
<keyword evidence="3" id="KW-0489">Methyltransferase</keyword>
<name>A0A9X2SA81_9BACL</name>
<organism evidence="3 4">
    <name type="scientific">Paenibacillus soyae</name>
    <dbReference type="NCBI Taxonomy" id="2969249"/>
    <lineage>
        <taxon>Bacteria</taxon>
        <taxon>Bacillati</taxon>
        <taxon>Bacillota</taxon>
        <taxon>Bacilli</taxon>
        <taxon>Bacillales</taxon>
        <taxon>Paenibacillaceae</taxon>
        <taxon>Paenibacillus</taxon>
    </lineage>
</organism>
<dbReference type="CDD" id="cd02440">
    <property type="entry name" value="AdoMet_MTases"/>
    <property type="match status" value="1"/>
</dbReference>
<dbReference type="PANTHER" id="PTHR43861">
    <property type="entry name" value="TRANS-ACONITATE 2-METHYLTRANSFERASE-RELATED"/>
    <property type="match status" value="1"/>
</dbReference>
<keyword evidence="4" id="KW-1185">Reference proteome</keyword>
<gene>
    <name evidence="3" type="ORF">NQZ67_18060</name>
</gene>
<dbReference type="AlphaFoldDB" id="A0A9X2SA81"/>
<evidence type="ECO:0000313" key="4">
    <source>
        <dbReference type="Proteomes" id="UP001141950"/>
    </source>
</evidence>
<protein>
    <submittedName>
        <fullName evidence="3">Class I SAM-dependent methyltransferase</fullName>
    </submittedName>
</protein>
<keyword evidence="1" id="KW-0808">Transferase</keyword>
<dbReference type="InterPro" id="IPR029063">
    <property type="entry name" value="SAM-dependent_MTases_sf"/>
</dbReference>
<sequence>MSILEESVVGFYDGLADDYHLIFADWHHTVSWQGEVLSSFIHSKLASLGKEGASLLDCSCGIGTQAIGLAAHGFQVTGTDLSPAAIERAAKEAQAFGVEISFGVADFRTLAKDVSGVYDVVLSADNAIPHLLTDEDLYLAVNNLYAKVKPGGLLLLTIRDYNELAEEKPKATEPRIFDNGKRIVFQVWDWADDAKTYQTNHFVIQETNGQWITKHNQTRYRALLREELTPILSRAGFTDIEWSMPSESGYYQPIVTARKKA</sequence>
<dbReference type="Gene3D" id="3.40.50.150">
    <property type="entry name" value="Vaccinia Virus protein VP39"/>
    <property type="match status" value="1"/>
</dbReference>
<dbReference type="EMBL" id="JANIPJ010000013">
    <property type="protein sequence ID" value="MCR2805790.1"/>
    <property type="molecule type" value="Genomic_DNA"/>
</dbReference>
<dbReference type="RefSeq" id="WP_257448635.1">
    <property type="nucleotide sequence ID" value="NZ_JANIPJ010000013.1"/>
</dbReference>
<evidence type="ECO:0000259" key="2">
    <source>
        <dbReference type="Pfam" id="PF13649"/>
    </source>
</evidence>
<evidence type="ECO:0000256" key="1">
    <source>
        <dbReference type="ARBA" id="ARBA00022679"/>
    </source>
</evidence>
<dbReference type="Pfam" id="PF13649">
    <property type="entry name" value="Methyltransf_25"/>
    <property type="match status" value="1"/>
</dbReference>
<dbReference type="InterPro" id="IPR041698">
    <property type="entry name" value="Methyltransf_25"/>
</dbReference>
<feature type="domain" description="Methyltransferase" evidence="2">
    <location>
        <begin position="56"/>
        <end position="152"/>
    </location>
</feature>
<reference evidence="3" key="1">
    <citation type="submission" date="2022-08" db="EMBL/GenBank/DDBJ databases">
        <title>The genomic sequence of strain Paenibacillus sp. SCIV0701.</title>
        <authorList>
            <person name="Zhao H."/>
        </authorList>
    </citation>
    <scope>NUCLEOTIDE SEQUENCE</scope>
    <source>
        <strain evidence="3">SCIV0701</strain>
    </source>
</reference>
<dbReference type="GO" id="GO:0032259">
    <property type="term" value="P:methylation"/>
    <property type="evidence" value="ECO:0007669"/>
    <property type="project" value="UniProtKB-KW"/>
</dbReference>